<dbReference type="GO" id="GO:0004843">
    <property type="term" value="F:cysteine-type deubiquitinase activity"/>
    <property type="evidence" value="ECO:0007669"/>
    <property type="project" value="UniProtKB-EC"/>
</dbReference>
<dbReference type="GO" id="GO:0016579">
    <property type="term" value="P:protein deubiquitination"/>
    <property type="evidence" value="ECO:0007669"/>
    <property type="project" value="InterPro"/>
</dbReference>
<dbReference type="PANTHER" id="PTHR14159">
    <property type="entry name" value="ATAXIN-3-RELATED"/>
    <property type="match status" value="1"/>
</dbReference>
<evidence type="ECO:0000256" key="7">
    <source>
        <dbReference type="ARBA" id="ARBA00022807"/>
    </source>
</evidence>
<dbReference type="Pfam" id="PF02099">
    <property type="entry name" value="Josephin"/>
    <property type="match status" value="1"/>
</dbReference>
<dbReference type="PROSITE" id="PS50957">
    <property type="entry name" value="JOSEPHIN"/>
    <property type="match status" value="1"/>
</dbReference>
<dbReference type="PANTHER" id="PTHR14159:SF0">
    <property type="entry name" value="ATAXIN-3-RELATED"/>
    <property type="match status" value="1"/>
</dbReference>
<evidence type="ECO:0000313" key="15">
    <source>
        <dbReference type="Proteomes" id="UP000285301"/>
    </source>
</evidence>
<dbReference type="EMBL" id="NCKU01005580">
    <property type="protein sequence ID" value="RWS04393.1"/>
    <property type="molecule type" value="Genomic_DNA"/>
</dbReference>
<keyword evidence="5" id="KW-0833">Ubl conjugation pathway</keyword>
<comment type="caution">
    <text evidence="14">The sequence shown here is derived from an EMBL/GenBank/DDBJ whole genome shotgun (WGS) entry which is preliminary data.</text>
</comment>
<dbReference type="Pfam" id="PF23625">
    <property type="entry name" value="UIM_2"/>
    <property type="match status" value="2"/>
</dbReference>
<evidence type="ECO:0000256" key="1">
    <source>
        <dbReference type="ARBA" id="ARBA00000707"/>
    </source>
</evidence>
<feature type="active site" evidence="12">
    <location>
        <position position="109"/>
    </location>
</feature>
<dbReference type="OrthoDB" id="10063692at2759"/>
<evidence type="ECO:0000256" key="2">
    <source>
        <dbReference type="ARBA" id="ARBA00004123"/>
    </source>
</evidence>
<reference evidence="14 15" key="1">
    <citation type="journal article" date="2018" name="Gigascience">
        <title>Genomes of trombidid mites reveal novel predicted allergens and laterally-transferred genes associated with secondary metabolism.</title>
        <authorList>
            <person name="Dong X."/>
            <person name="Chaisiri K."/>
            <person name="Xia D."/>
            <person name="Armstrong S.D."/>
            <person name="Fang Y."/>
            <person name="Donnelly M.J."/>
            <person name="Kadowaki T."/>
            <person name="McGarry J.W."/>
            <person name="Darby A.C."/>
            <person name="Makepeace B.L."/>
        </authorList>
    </citation>
    <scope>NUCLEOTIDE SEQUENCE [LARGE SCALE GENOMIC DNA]</scope>
    <source>
        <strain evidence="14">UoL-WK</strain>
    </source>
</reference>
<keyword evidence="8" id="KW-0805">Transcription regulation</keyword>
<sequence length="230" mass="26118">MCAKHCLNSLLQAAYFTELDLATIALQIDEQEKRQMAEGGLNNAEYLQFVSKPSSNMDDSGYFSVQVIESALKVWNLDLIPFSSQDEIAKKAREDPTSRKAYICNYRDHWFTIRKIGQQWFNLNSLLSGPELISDTYLSLFLTQLQQEGYAIFIVNGILPSCKSDQILSNIKISQPEKPRLVMKIKRNAVETEEKSENKDLETAIALSLETKAEDERKQLEAAIALSLQM</sequence>
<feature type="active site" evidence="11 12">
    <location>
        <position position="124"/>
    </location>
</feature>
<evidence type="ECO:0000256" key="5">
    <source>
        <dbReference type="ARBA" id="ARBA00022786"/>
    </source>
</evidence>
<dbReference type="GO" id="GO:0006508">
    <property type="term" value="P:proteolysis"/>
    <property type="evidence" value="ECO:0007669"/>
    <property type="project" value="UniProtKB-KW"/>
</dbReference>
<name>A0A3S3PA46_9ACAR</name>
<evidence type="ECO:0000256" key="12">
    <source>
        <dbReference type="PROSITE-ProRule" id="PRU00331"/>
    </source>
</evidence>
<comment type="catalytic activity">
    <reaction evidence="1">
        <text>Thiol-dependent hydrolysis of ester, thioester, amide, peptide and isopeptide bonds formed by the C-terminal Gly of ubiquitin (a 76-residue protein attached to proteins as an intracellular targeting signal).</text>
        <dbReference type="EC" id="3.4.19.12"/>
    </reaction>
</comment>
<protein>
    <recommendedName>
        <fullName evidence="3">ubiquitinyl hydrolase 1</fullName>
        <ecNumber evidence="3">3.4.19.12</ecNumber>
    </recommendedName>
</protein>
<keyword evidence="9" id="KW-0804">Transcription</keyword>
<evidence type="ECO:0000256" key="9">
    <source>
        <dbReference type="ARBA" id="ARBA00023163"/>
    </source>
</evidence>
<evidence type="ECO:0000259" key="13">
    <source>
        <dbReference type="PROSITE" id="PS50957"/>
    </source>
</evidence>
<dbReference type="InterPro" id="IPR033865">
    <property type="entry name" value="Ataxin-3"/>
</dbReference>
<feature type="domain" description="Josephin" evidence="13">
    <location>
        <begin position="1"/>
        <end position="170"/>
    </location>
</feature>
<dbReference type="GO" id="GO:0005634">
    <property type="term" value="C:nucleus"/>
    <property type="evidence" value="ECO:0007669"/>
    <property type="project" value="UniProtKB-SubCell"/>
</dbReference>
<dbReference type="EC" id="3.4.19.12" evidence="3"/>
<evidence type="ECO:0000256" key="6">
    <source>
        <dbReference type="ARBA" id="ARBA00022801"/>
    </source>
</evidence>
<evidence type="ECO:0000313" key="14">
    <source>
        <dbReference type="EMBL" id="RWS04393.1"/>
    </source>
</evidence>
<keyword evidence="7" id="KW-0788">Thiol protease</keyword>
<organism evidence="14 15">
    <name type="scientific">Dinothrombium tinctorium</name>
    <dbReference type="NCBI Taxonomy" id="1965070"/>
    <lineage>
        <taxon>Eukaryota</taxon>
        <taxon>Metazoa</taxon>
        <taxon>Ecdysozoa</taxon>
        <taxon>Arthropoda</taxon>
        <taxon>Chelicerata</taxon>
        <taxon>Arachnida</taxon>
        <taxon>Acari</taxon>
        <taxon>Acariformes</taxon>
        <taxon>Trombidiformes</taxon>
        <taxon>Prostigmata</taxon>
        <taxon>Anystina</taxon>
        <taxon>Parasitengona</taxon>
        <taxon>Trombidioidea</taxon>
        <taxon>Trombidiidae</taxon>
        <taxon>Dinothrombium</taxon>
    </lineage>
</organism>
<evidence type="ECO:0000256" key="4">
    <source>
        <dbReference type="ARBA" id="ARBA00022670"/>
    </source>
</evidence>
<dbReference type="Gene3D" id="1.10.287.10">
    <property type="entry name" value="S15/NS1, RNA-binding"/>
    <property type="match status" value="1"/>
</dbReference>
<dbReference type="PRINTS" id="PR01233">
    <property type="entry name" value="JOSEPHIN"/>
</dbReference>
<dbReference type="STRING" id="1965070.A0A3S3PA46"/>
<feature type="active site" description="Proton acceptor" evidence="11">
    <location>
        <position position="109"/>
    </location>
</feature>
<feature type="active site" description="Nucleophile" evidence="11">
    <location>
        <position position="2"/>
    </location>
</feature>
<proteinExistence type="predicted"/>
<keyword evidence="4" id="KW-0645">Protease</keyword>
<evidence type="ECO:0000256" key="11">
    <source>
        <dbReference type="PIRSR" id="PIRSR633865-1"/>
    </source>
</evidence>
<evidence type="ECO:0000256" key="10">
    <source>
        <dbReference type="ARBA" id="ARBA00023242"/>
    </source>
</evidence>
<dbReference type="AlphaFoldDB" id="A0A3S3PA46"/>
<feature type="active site" evidence="12">
    <location>
        <position position="2"/>
    </location>
</feature>
<gene>
    <name evidence="14" type="ORF">B4U79_07996</name>
</gene>
<evidence type="ECO:0000256" key="3">
    <source>
        <dbReference type="ARBA" id="ARBA00012759"/>
    </source>
</evidence>
<dbReference type="InterPro" id="IPR006155">
    <property type="entry name" value="Josephin"/>
</dbReference>
<dbReference type="Gene3D" id="3.90.70.40">
    <property type="match status" value="1"/>
</dbReference>
<keyword evidence="15" id="KW-1185">Reference proteome</keyword>
<evidence type="ECO:0000256" key="8">
    <source>
        <dbReference type="ARBA" id="ARBA00023015"/>
    </source>
</evidence>
<accession>A0A3S3PA46</accession>
<keyword evidence="6 12" id="KW-0378">Hydrolase</keyword>
<comment type="subcellular location">
    <subcellularLocation>
        <location evidence="2">Nucleus</location>
    </subcellularLocation>
</comment>
<dbReference type="Proteomes" id="UP000285301">
    <property type="component" value="Unassembled WGS sequence"/>
</dbReference>
<dbReference type="FunFam" id="3.90.70.40:FF:000005">
    <property type="entry name" value="Ataxin 3"/>
    <property type="match status" value="1"/>
</dbReference>
<keyword evidence="10" id="KW-0539">Nucleus</keyword>
<dbReference type="SMART" id="SM01246">
    <property type="entry name" value="Josephin"/>
    <property type="match status" value="1"/>
</dbReference>